<gene>
    <name evidence="1" type="ORF">HNQ92_002026</name>
</gene>
<protein>
    <recommendedName>
        <fullName evidence="3">DUF3575 domain-containing protein</fullName>
    </recommendedName>
</protein>
<accession>A0A840TVC0</accession>
<evidence type="ECO:0008006" key="3">
    <source>
        <dbReference type="Google" id="ProtNLM"/>
    </source>
</evidence>
<reference evidence="1 2" key="1">
    <citation type="submission" date="2020-08" db="EMBL/GenBank/DDBJ databases">
        <title>Genomic Encyclopedia of Type Strains, Phase IV (KMG-IV): sequencing the most valuable type-strain genomes for metagenomic binning, comparative biology and taxonomic classification.</title>
        <authorList>
            <person name="Goeker M."/>
        </authorList>
    </citation>
    <scope>NUCLEOTIDE SEQUENCE [LARGE SCALE GENOMIC DNA]</scope>
    <source>
        <strain evidence="1 2">DSM 105074</strain>
    </source>
</reference>
<dbReference type="Proteomes" id="UP000557307">
    <property type="component" value="Unassembled WGS sequence"/>
</dbReference>
<evidence type="ECO:0000313" key="2">
    <source>
        <dbReference type="Proteomes" id="UP000557307"/>
    </source>
</evidence>
<dbReference type="RefSeq" id="WP_184173678.1">
    <property type="nucleotide sequence ID" value="NZ_JACHGF010000002.1"/>
</dbReference>
<organism evidence="1 2">
    <name type="scientific">Rhabdobacter roseus</name>
    <dbReference type="NCBI Taxonomy" id="1655419"/>
    <lineage>
        <taxon>Bacteria</taxon>
        <taxon>Pseudomonadati</taxon>
        <taxon>Bacteroidota</taxon>
        <taxon>Cytophagia</taxon>
        <taxon>Cytophagales</taxon>
        <taxon>Cytophagaceae</taxon>
        <taxon>Rhabdobacter</taxon>
    </lineage>
</organism>
<sequence length="211" mass="24935">MYLRSRLFYCSLFMLVLGMGFRSWAQGNVGLRFVFGTVHPNGSEMAFLMPHRLDSRAVLVANWGFIGSYQHYLYRKRISIKIAQGMYSDCAKLFAGHTHLGFRLNLLNGDRHYLELGFGPTFVYRETWHRFPEYRQENKYLISTDRWQKAFVWYGGEVEYDYRITPNVDLTLNAIPGFPDFITFAVGARYWLRPIPSNRDWPRRIKKQSPH</sequence>
<proteinExistence type="predicted"/>
<name>A0A840TVC0_9BACT</name>
<dbReference type="AlphaFoldDB" id="A0A840TVC0"/>
<comment type="caution">
    <text evidence="1">The sequence shown here is derived from an EMBL/GenBank/DDBJ whole genome shotgun (WGS) entry which is preliminary data.</text>
</comment>
<keyword evidence="2" id="KW-1185">Reference proteome</keyword>
<dbReference type="EMBL" id="JACHGF010000002">
    <property type="protein sequence ID" value="MBB5283900.1"/>
    <property type="molecule type" value="Genomic_DNA"/>
</dbReference>
<evidence type="ECO:0000313" key="1">
    <source>
        <dbReference type="EMBL" id="MBB5283900.1"/>
    </source>
</evidence>